<sequence length="123" mass="13885">MDSAAGETTSKSLKVVVEDKNRLNLVGRCAARSPAESFARNPLITVSLWGRRRLDKIHRGSERQPRTYMYAPGGQPCMCALMRLGRPCVSHIQGRLSCTSACVLRHVRLRQVPRRAQERELQK</sequence>
<dbReference type="EMBL" id="LSBI01000001">
    <property type="protein sequence ID" value="OAQ94746.1"/>
    <property type="molecule type" value="Genomic_DNA"/>
</dbReference>
<organism evidence="1 2">
    <name type="scientific">Purpureocillium lilacinum</name>
    <name type="common">Paecilomyces lilacinus</name>
    <dbReference type="NCBI Taxonomy" id="33203"/>
    <lineage>
        <taxon>Eukaryota</taxon>
        <taxon>Fungi</taxon>
        <taxon>Dikarya</taxon>
        <taxon>Ascomycota</taxon>
        <taxon>Pezizomycotina</taxon>
        <taxon>Sordariomycetes</taxon>
        <taxon>Hypocreomycetidae</taxon>
        <taxon>Hypocreales</taxon>
        <taxon>Ophiocordycipitaceae</taxon>
        <taxon>Purpureocillium</taxon>
    </lineage>
</organism>
<reference evidence="1 2" key="1">
    <citation type="submission" date="2016-02" db="EMBL/GenBank/DDBJ databases">
        <title>Biosynthesis of antibiotic leucinostatins and their inhibition on Phytophthora in bio-control Purpureocillium lilacinum.</title>
        <authorList>
            <person name="Wang G."/>
            <person name="Liu Z."/>
            <person name="Lin R."/>
            <person name="Li E."/>
            <person name="Mao Z."/>
            <person name="Ling J."/>
            <person name="Yin W."/>
            <person name="Xie B."/>
        </authorList>
    </citation>
    <scope>NUCLEOTIDE SEQUENCE [LARGE SCALE GENOMIC DNA]</scope>
    <source>
        <strain evidence="1">PLFJ-1</strain>
    </source>
</reference>
<dbReference type="AlphaFoldDB" id="A0A179HW58"/>
<evidence type="ECO:0000313" key="1">
    <source>
        <dbReference type="EMBL" id="OAQ94746.1"/>
    </source>
</evidence>
<accession>A0A179HW58</accession>
<comment type="caution">
    <text evidence="1">The sequence shown here is derived from an EMBL/GenBank/DDBJ whole genome shotgun (WGS) entry which is preliminary data.</text>
</comment>
<protein>
    <submittedName>
        <fullName evidence="1">Uncharacterized protein</fullName>
    </submittedName>
</protein>
<name>A0A179HW58_PURLI</name>
<dbReference type="Proteomes" id="UP000078340">
    <property type="component" value="Unassembled WGS sequence"/>
</dbReference>
<evidence type="ECO:0000313" key="2">
    <source>
        <dbReference type="Proteomes" id="UP000078340"/>
    </source>
</evidence>
<gene>
    <name evidence="1" type="ORF">VFPFJ_00855</name>
</gene>
<proteinExistence type="predicted"/>